<dbReference type="RefSeq" id="WP_099381486.1">
    <property type="nucleotide sequence ID" value="NZ_PEBD01000004.1"/>
</dbReference>
<dbReference type="CDD" id="cd02440">
    <property type="entry name" value="AdoMet_MTases"/>
    <property type="match status" value="1"/>
</dbReference>
<evidence type="ECO:0000313" key="3">
    <source>
        <dbReference type="EMBL" id="PHV68347.1"/>
    </source>
</evidence>
<organism evidence="3 4">
    <name type="scientific">Williamsia marianensis</name>
    <dbReference type="NCBI Taxonomy" id="85044"/>
    <lineage>
        <taxon>Bacteria</taxon>
        <taxon>Bacillati</taxon>
        <taxon>Actinomycetota</taxon>
        <taxon>Actinomycetes</taxon>
        <taxon>Mycobacteriales</taxon>
        <taxon>Nocardiaceae</taxon>
        <taxon>Williamsia</taxon>
    </lineage>
</organism>
<dbReference type="SUPFAM" id="SSF53335">
    <property type="entry name" value="S-adenosyl-L-methionine-dependent methyltransferases"/>
    <property type="match status" value="1"/>
</dbReference>
<dbReference type="Pfam" id="PF13649">
    <property type="entry name" value="Methyltransf_25"/>
    <property type="match status" value="1"/>
</dbReference>
<dbReference type="AlphaFoldDB" id="A0A2G3PR79"/>
<dbReference type="GO" id="GO:0032259">
    <property type="term" value="P:methylation"/>
    <property type="evidence" value="ECO:0007669"/>
    <property type="project" value="UniProtKB-KW"/>
</dbReference>
<accession>A0A2G3PR79</accession>
<sequence length="246" mass="27830">MSGEDLYPARIAQIYDLLYPDFFNDTATFCEFVRSRAKGTRVLEFGVGTGRIAMPLAEKGFEVTGIDVSSEMLAKLKEKDVDGRVKVVEQDFITERVEGTFDAVLLMINTLFVAKTLDEQIAVFGNAANNLTDDGFFLVETFNPNHYHGLRQPDVQMRQLDASTTQLEQYVAEPSRQLLIAQNLVFRDGEQFNYTHVLRYLFPYEMDAVARNAGLTLAERWADWGSTPFGPDSPRCLSLYRKDVPS</sequence>
<keyword evidence="1 3" id="KW-0808">Transferase</keyword>
<keyword evidence="3" id="KW-0489">Methyltransferase</keyword>
<reference evidence="3 4" key="1">
    <citation type="submission" date="2017-10" db="EMBL/GenBank/DDBJ databases">
        <title>The draft genome sequence of Williamsia sp. BULT 1.1 isolated from the semi-arid grassland soils from South Africa.</title>
        <authorList>
            <person name="Kabwe M.H."/>
            <person name="Govender N."/>
            <person name="Mutseka Lunga P."/>
            <person name="Vikram S."/>
            <person name="Makhalanyane T.P."/>
        </authorList>
    </citation>
    <scope>NUCLEOTIDE SEQUENCE [LARGE SCALE GENOMIC DNA]</scope>
    <source>
        <strain evidence="3 4">BULT 1.1</strain>
    </source>
</reference>
<dbReference type="Proteomes" id="UP000225108">
    <property type="component" value="Unassembled WGS sequence"/>
</dbReference>
<gene>
    <name evidence="3" type="ORF">CSW57_03695</name>
</gene>
<protein>
    <submittedName>
        <fullName evidence="3">SAM-dependent methyltransferase</fullName>
    </submittedName>
</protein>
<feature type="domain" description="Methyltransferase" evidence="2">
    <location>
        <begin position="42"/>
        <end position="135"/>
    </location>
</feature>
<dbReference type="InterPro" id="IPR029063">
    <property type="entry name" value="SAM-dependent_MTases_sf"/>
</dbReference>
<dbReference type="PANTHER" id="PTHR43861">
    <property type="entry name" value="TRANS-ACONITATE 2-METHYLTRANSFERASE-RELATED"/>
    <property type="match status" value="1"/>
</dbReference>
<evidence type="ECO:0000256" key="1">
    <source>
        <dbReference type="ARBA" id="ARBA00022679"/>
    </source>
</evidence>
<dbReference type="Gene3D" id="3.40.50.150">
    <property type="entry name" value="Vaccinia Virus protein VP39"/>
    <property type="match status" value="1"/>
</dbReference>
<evidence type="ECO:0000313" key="4">
    <source>
        <dbReference type="Proteomes" id="UP000225108"/>
    </source>
</evidence>
<dbReference type="EMBL" id="PEBD01000004">
    <property type="protein sequence ID" value="PHV68347.1"/>
    <property type="molecule type" value="Genomic_DNA"/>
</dbReference>
<evidence type="ECO:0000259" key="2">
    <source>
        <dbReference type="Pfam" id="PF13649"/>
    </source>
</evidence>
<dbReference type="InterPro" id="IPR041698">
    <property type="entry name" value="Methyltransf_25"/>
</dbReference>
<name>A0A2G3PR79_WILMA</name>
<proteinExistence type="predicted"/>
<dbReference type="GO" id="GO:0008168">
    <property type="term" value="F:methyltransferase activity"/>
    <property type="evidence" value="ECO:0007669"/>
    <property type="project" value="UniProtKB-KW"/>
</dbReference>
<comment type="caution">
    <text evidence="3">The sequence shown here is derived from an EMBL/GenBank/DDBJ whole genome shotgun (WGS) entry which is preliminary data.</text>
</comment>